<comment type="caution">
    <text evidence="2">The sequence shown here is derived from an EMBL/GenBank/DDBJ whole genome shotgun (WGS) entry which is preliminary data.</text>
</comment>
<keyword evidence="3" id="KW-1185">Reference proteome</keyword>
<dbReference type="Proteomes" id="UP001589766">
    <property type="component" value="Unassembled WGS sequence"/>
</dbReference>
<protein>
    <submittedName>
        <fullName evidence="2">Uncharacterized protein</fullName>
    </submittedName>
</protein>
<evidence type="ECO:0000313" key="3">
    <source>
        <dbReference type="Proteomes" id="UP001589766"/>
    </source>
</evidence>
<evidence type="ECO:0000313" key="2">
    <source>
        <dbReference type="EMBL" id="MFC0248268.1"/>
    </source>
</evidence>
<feature type="region of interest" description="Disordered" evidence="1">
    <location>
        <begin position="116"/>
        <end position="142"/>
    </location>
</feature>
<name>A0ABV6F422_9MICC</name>
<organism evidence="2 3">
    <name type="scientific">Citricoccus parietis</name>
    <dbReference type="NCBI Taxonomy" id="592307"/>
    <lineage>
        <taxon>Bacteria</taxon>
        <taxon>Bacillati</taxon>
        <taxon>Actinomycetota</taxon>
        <taxon>Actinomycetes</taxon>
        <taxon>Micrococcales</taxon>
        <taxon>Micrococcaceae</taxon>
        <taxon>Citricoccus</taxon>
    </lineage>
</organism>
<proteinExistence type="predicted"/>
<sequence>MELKTEGASRCKARRTNGEPCRNYPIKGATVCRKHGGGAPQVRKKAAERIAEAADNAAELLVLFMQDSKNDIKVRVQIAQDLLNRAGYAGKNAVDLKVSVFDQAVSSGEFLVDLGETDERPAVEEAPPAPTPSPVRLRKRRR</sequence>
<reference evidence="2 3" key="1">
    <citation type="submission" date="2024-09" db="EMBL/GenBank/DDBJ databases">
        <authorList>
            <person name="Sun Q."/>
            <person name="Mori K."/>
        </authorList>
    </citation>
    <scope>NUCLEOTIDE SEQUENCE [LARGE SCALE GENOMIC DNA]</scope>
    <source>
        <strain evidence="2 3">CCM 7609</strain>
    </source>
</reference>
<evidence type="ECO:0000256" key="1">
    <source>
        <dbReference type="SAM" id="MobiDB-lite"/>
    </source>
</evidence>
<accession>A0ABV6F422</accession>
<gene>
    <name evidence="2" type="ORF">ACFFIO_07115</name>
</gene>
<dbReference type="EMBL" id="JBHLWH010000021">
    <property type="protein sequence ID" value="MFC0248268.1"/>
    <property type="molecule type" value="Genomic_DNA"/>
</dbReference>